<dbReference type="InterPro" id="IPR003848">
    <property type="entry name" value="DUF218"/>
</dbReference>
<evidence type="ECO:0000313" key="4">
    <source>
        <dbReference type="Proteomes" id="UP000013840"/>
    </source>
</evidence>
<dbReference type="GO" id="GO:0000270">
    <property type="term" value="P:peptidoglycan metabolic process"/>
    <property type="evidence" value="ECO:0007669"/>
    <property type="project" value="TreeGrafter"/>
</dbReference>
<comment type="caution">
    <text evidence="3">The sequence shown here is derived from an EMBL/GenBank/DDBJ whole genome shotgun (WGS) entry which is preliminary data.</text>
</comment>
<dbReference type="PANTHER" id="PTHR30336:SF18">
    <property type="entry name" value="MEMBRANE PROTEIN"/>
    <property type="match status" value="1"/>
</dbReference>
<dbReference type="GO" id="GO:0005886">
    <property type="term" value="C:plasma membrane"/>
    <property type="evidence" value="ECO:0007669"/>
    <property type="project" value="TreeGrafter"/>
</dbReference>
<feature type="domain" description="DUF218" evidence="2">
    <location>
        <begin position="219"/>
        <end position="368"/>
    </location>
</feature>
<dbReference type="EMBL" id="AJAU01000017">
    <property type="protein sequence ID" value="EOL45737.1"/>
    <property type="molecule type" value="Genomic_DNA"/>
</dbReference>
<dbReference type="CDD" id="cd06259">
    <property type="entry name" value="YdcF-like"/>
    <property type="match status" value="1"/>
</dbReference>
<feature type="transmembrane region" description="Helical" evidence="1">
    <location>
        <begin position="380"/>
        <end position="401"/>
    </location>
</feature>
<dbReference type="InterPro" id="IPR014729">
    <property type="entry name" value="Rossmann-like_a/b/a_fold"/>
</dbReference>
<keyword evidence="4" id="KW-1185">Reference proteome</keyword>
<feature type="transmembrane region" description="Helical" evidence="1">
    <location>
        <begin position="35"/>
        <end position="51"/>
    </location>
</feature>
<dbReference type="GO" id="GO:0043164">
    <property type="term" value="P:Gram-negative-bacterium-type cell wall biogenesis"/>
    <property type="evidence" value="ECO:0007669"/>
    <property type="project" value="TreeGrafter"/>
</dbReference>
<sequence length="404" mass="46392">MGNYFSIIIGIIYLIGVFIIPKWRAKKLNQNWKFFELLWFSICFIVYVIYLEVQLHTYYFLIPSTFLLLFLFCYFKEKRRLINGLVFNLFLIVGMTYLGSLLVRTMNPLLIVLAGITGIVLLLLLLIGLYALLAFLYWNAIVVLRKEGHSLANLLTLLLAIGLTAFLIFNYYSARILPQWASLLFGILPFIMFYFSIVFYNFLTISIIYQFNQPKYTQDYIIVLGSGLIDGKTVPPLLGKRIEKAMQFYKAQSDATLNPPKILMSGGKGDDEHIAESIAMKQYAIGKGIPEEAILVETNSKNTLENMRFSKEIMEQDFGGTDFRAIFTTNNFHLFRAGLFAKMANLNADGIGARTAFYFLPNAFLREFIAIVMMHKRRHLIMCSLIALMMILLALAEFFLVTHR</sequence>
<dbReference type="PATRIC" id="fig|1158612.3.peg.1522"/>
<feature type="transmembrane region" description="Helical" evidence="1">
    <location>
        <begin position="82"/>
        <end position="103"/>
    </location>
</feature>
<accession>R3WE53</accession>
<evidence type="ECO:0000313" key="3">
    <source>
        <dbReference type="EMBL" id="EOL45737.1"/>
    </source>
</evidence>
<dbReference type="Proteomes" id="UP000013840">
    <property type="component" value="Unassembled WGS sequence"/>
</dbReference>
<name>R3WE53_9ENTE</name>
<dbReference type="eggNOG" id="COG1434">
    <property type="taxonomic scope" value="Bacteria"/>
</dbReference>
<proteinExistence type="predicted"/>
<dbReference type="STRING" id="317735.RU98_GL002239"/>
<keyword evidence="1" id="KW-0812">Transmembrane</keyword>
<reference evidence="3 4" key="1">
    <citation type="submission" date="2013-02" db="EMBL/GenBank/DDBJ databases">
        <title>The Genome Sequence of Enterococcus caccae BAA-1240.</title>
        <authorList>
            <consortium name="The Broad Institute Genome Sequencing Platform"/>
            <consortium name="The Broad Institute Genome Sequencing Center for Infectious Disease"/>
            <person name="Earl A.M."/>
            <person name="Gilmore M.S."/>
            <person name="Lebreton F."/>
            <person name="Walker B."/>
            <person name="Young S.K."/>
            <person name="Zeng Q."/>
            <person name="Gargeya S."/>
            <person name="Fitzgerald M."/>
            <person name="Haas B."/>
            <person name="Abouelleil A."/>
            <person name="Alvarado L."/>
            <person name="Arachchi H.M."/>
            <person name="Berlin A.M."/>
            <person name="Chapman S.B."/>
            <person name="Dewar J."/>
            <person name="Goldberg J."/>
            <person name="Griggs A."/>
            <person name="Gujja S."/>
            <person name="Hansen M."/>
            <person name="Howarth C."/>
            <person name="Imamovic A."/>
            <person name="Larimer J."/>
            <person name="McCowan C."/>
            <person name="Murphy C."/>
            <person name="Neiman D."/>
            <person name="Pearson M."/>
            <person name="Priest M."/>
            <person name="Roberts A."/>
            <person name="Saif S."/>
            <person name="Shea T."/>
            <person name="Sisk P."/>
            <person name="Sykes S."/>
            <person name="Wortman J."/>
            <person name="Nusbaum C."/>
            <person name="Birren B."/>
        </authorList>
    </citation>
    <scope>NUCLEOTIDE SEQUENCE [LARGE SCALE GENOMIC DNA]</scope>
    <source>
        <strain evidence="3 4">ATCC BAA-1240</strain>
    </source>
</reference>
<feature type="transmembrane region" description="Helical" evidence="1">
    <location>
        <begin position="6"/>
        <end position="23"/>
    </location>
</feature>
<dbReference type="AlphaFoldDB" id="R3WE53"/>
<dbReference type="OrthoDB" id="9782395at2"/>
<feature type="transmembrane region" description="Helical" evidence="1">
    <location>
        <begin position="57"/>
        <end position="75"/>
    </location>
</feature>
<feature type="transmembrane region" description="Helical" evidence="1">
    <location>
        <begin position="150"/>
        <end position="174"/>
    </location>
</feature>
<evidence type="ECO:0000256" key="1">
    <source>
        <dbReference type="SAM" id="Phobius"/>
    </source>
</evidence>
<feature type="transmembrane region" description="Helical" evidence="1">
    <location>
        <begin position="180"/>
        <end position="203"/>
    </location>
</feature>
<organism evidence="3 4">
    <name type="scientific">Enterococcus caccae ATCC BAA-1240</name>
    <dbReference type="NCBI Taxonomy" id="1158612"/>
    <lineage>
        <taxon>Bacteria</taxon>
        <taxon>Bacillati</taxon>
        <taxon>Bacillota</taxon>
        <taxon>Bacilli</taxon>
        <taxon>Lactobacillales</taxon>
        <taxon>Enterococcaceae</taxon>
        <taxon>Enterococcus</taxon>
    </lineage>
</organism>
<dbReference type="Gene3D" id="3.40.50.620">
    <property type="entry name" value="HUPs"/>
    <property type="match status" value="1"/>
</dbReference>
<dbReference type="InterPro" id="IPR051599">
    <property type="entry name" value="Cell_Envelope_Assoc"/>
</dbReference>
<dbReference type="PANTHER" id="PTHR30336">
    <property type="entry name" value="INNER MEMBRANE PROTEIN, PROBABLE PERMEASE"/>
    <property type="match status" value="1"/>
</dbReference>
<dbReference type="Pfam" id="PF02698">
    <property type="entry name" value="DUF218"/>
    <property type="match status" value="1"/>
</dbReference>
<gene>
    <name evidence="3" type="ORF">UC7_01534</name>
</gene>
<dbReference type="RefSeq" id="WP_010771663.1">
    <property type="nucleotide sequence ID" value="NZ_KB946333.1"/>
</dbReference>
<protein>
    <recommendedName>
        <fullName evidence="2">DUF218 domain-containing protein</fullName>
    </recommendedName>
</protein>
<evidence type="ECO:0000259" key="2">
    <source>
        <dbReference type="Pfam" id="PF02698"/>
    </source>
</evidence>
<keyword evidence="1" id="KW-1133">Transmembrane helix</keyword>
<keyword evidence="1" id="KW-0472">Membrane</keyword>
<feature type="transmembrane region" description="Helical" evidence="1">
    <location>
        <begin position="109"/>
        <end position="138"/>
    </location>
</feature>